<reference evidence="1" key="1">
    <citation type="submission" date="2022-04" db="EMBL/GenBank/DDBJ databases">
        <authorList>
            <person name="Hwangbo M."/>
            <person name="Wang B."/>
            <person name="Yang S.-H."/>
            <person name="Gill J.J."/>
            <person name="Chu K.-H."/>
            <person name="Young R."/>
        </authorList>
    </citation>
    <scope>NUCLEOTIDE SEQUENCE</scope>
</reference>
<protein>
    <submittedName>
        <fullName evidence="1">Uncharacterized protein</fullName>
    </submittedName>
</protein>
<evidence type="ECO:0000313" key="1">
    <source>
        <dbReference type="EMBL" id="URG17551.1"/>
    </source>
</evidence>
<evidence type="ECO:0000313" key="2">
    <source>
        <dbReference type="Proteomes" id="UP001057085"/>
    </source>
</evidence>
<dbReference type="EMBL" id="ON191532">
    <property type="protein sequence ID" value="URG17551.1"/>
    <property type="molecule type" value="Genomic_DNA"/>
</dbReference>
<dbReference type="Proteomes" id="UP001057085">
    <property type="component" value="Segment"/>
</dbReference>
<name>A0A9E7IPV1_9CAUD</name>
<accession>A0A9E7IPV1</accession>
<gene>
    <name evidence="1" type="ORF">Mbo4_061</name>
</gene>
<organism evidence="1 2">
    <name type="scientific">Rhodococcus phage Mbo4</name>
    <dbReference type="NCBI Taxonomy" id="2936912"/>
    <lineage>
        <taxon>Viruses</taxon>
        <taxon>Duplodnaviria</taxon>
        <taxon>Heunggongvirae</taxon>
        <taxon>Uroviricota</taxon>
        <taxon>Caudoviricetes</taxon>
        <taxon>Mboquatrovirus</taxon>
        <taxon>Mboquatrovirus Mbo4</taxon>
    </lineage>
</organism>
<keyword evidence="2" id="KW-1185">Reference proteome</keyword>
<sequence length="242" mass="26828">MSDEHVCKAGKRCRARTQTEDGKGWTPAATHTPHTLCDPCIRWVETDAAALWADYLALHHMVGERPNTQRDGGSKRPDPTSQIPINVYVDALMCDIVDTAERAAEQICDVLHIDNPQNQNPTALLAAALAIVEPNITILARVREFDSHQWNDAGDQLVAVDTDGPTLCLKLAELHHRAQNQLGETRGRDRMPVPCPRCEHSALGRWHGADNVNCLHCGSSWTESDYKRLTLILADDYQELAG</sequence>
<proteinExistence type="predicted"/>